<organism evidence="5">
    <name type="scientific">candidate division WOR-3 bacterium</name>
    <dbReference type="NCBI Taxonomy" id="2052148"/>
    <lineage>
        <taxon>Bacteria</taxon>
        <taxon>Bacteria division WOR-3</taxon>
    </lineage>
</organism>
<dbReference type="GO" id="GO:0005737">
    <property type="term" value="C:cytoplasm"/>
    <property type="evidence" value="ECO:0007669"/>
    <property type="project" value="TreeGrafter"/>
</dbReference>
<dbReference type="PANTHER" id="PTHR16305:SF28">
    <property type="entry name" value="GUANYLATE CYCLASE DOMAIN-CONTAINING PROTEIN"/>
    <property type="match status" value="1"/>
</dbReference>
<dbReference type="Proteomes" id="UP000885847">
    <property type="component" value="Unassembled WGS sequence"/>
</dbReference>
<dbReference type="InterPro" id="IPR029787">
    <property type="entry name" value="Nucleotide_cyclase"/>
</dbReference>
<accession>A0A7C0ZDI2</accession>
<evidence type="ECO:0000256" key="2">
    <source>
        <dbReference type="ARBA" id="ARBA00022840"/>
    </source>
</evidence>
<reference evidence="5" key="1">
    <citation type="journal article" date="2020" name="mSystems">
        <title>Genome- and Community-Level Interaction Insights into Carbon Utilization and Element Cycling Functions of Hydrothermarchaeota in Hydrothermal Sediment.</title>
        <authorList>
            <person name="Zhou Z."/>
            <person name="Liu Y."/>
            <person name="Xu W."/>
            <person name="Pan J."/>
            <person name="Luo Z.H."/>
            <person name="Li M."/>
        </authorList>
    </citation>
    <scope>NUCLEOTIDE SEQUENCE [LARGE SCALE GENOMIC DNA]</scope>
    <source>
        <strain evidence="5">HyVt-102</strain>
    </source>
</reference>
<dbReference type="Gene3D" id="1.25.40.10">
    <property type="entry name" value="Tetratricopeptide repeat domain"/>
    <property type="match status" value="2"/>
</dbReference>
<dbReference type="PANTHER" id="PTHR16305">
    <property type="entry name" value="TESTICULAR SOLUBLE ADENYLYL CYCLASE"/>
    <property type="match status" value="1"/>
</dbReference>
<protein>
    <submittedName>
        <fullName evidence="5">Tetratricopeptide repeat protein</fullName>
    </submittedName>
</protein>
<keyword evidence="2" id="KW-0067">ATP-binding</keyword>
<dbReference type="Pfam" id="PF13424">
    <property type="entry name" value="TPR_12"/>
    <property type="match status" value="1"/>
</dbReference>
<name>A0A7C0ZDI2_UNCW3</name>
<dbReference type="SMART" id="SM00028">
    <property type="entry name" value="TPR"/>
    <property type="match status" value="5"/>
</dbReference>
<dbReference type="GO" id="GO:0004016">
    <property type="term" value="F:adenylate cyclase activity"/>
    <property type="evidence" value="ECO:0007669"/>
    <property type="project" value="TreeGrafter"/>
</dbReference>
<comment type="caution">
    <text evidence="5">The sequence shown here is derived from an EMBL/GenBank/DDBJ whole genome shotgun (WGS) entry which is preliminary data.</text>
</comment>
<dbReference type="AlphaFoldDB" id="A0A7C0ZDI2"/>
<dbReference type="InterPro" id="IPR041664">
    <property type="entry name" value="AAA_16"/>
</dbReference>
<evidence type="ECO:0000259" key="4">
    <source>
        <dbReference type="Pfam" id="PF13191"/>
    </source>
</evidence>
<dbReference type="InterPro" id="IPR019734">
    <property type="entry name" value="TPR_rpt"/>
</dbReference>
<keyword evidence="1" id="KW-0547">Nucleotide-binding</keyword>
<evidence type="ECO:0000256" key="1">
    <source>
        <dbReference type="ARBA" id="ARBA00022741"/>
    </source>
</evidence>
<feature type="domain" description="Orc1-like AAA ATPase" evidence="4">
    <location>
        <begin position="106"/>
        <end position="291"/>
    </location>
</feature>
<feature type="non-terminal residue" evidence="5">
    <location>
        <position position="725"/>
    </location>
</feature>
<dbReference type="Pfam" id="PF13191">
    <property type="entry name" value="AAA_16"/>
    <property type="match status" value="1"/>
</dbReference>
<proteinExistence type="predicted"/>
<evidence type="ECO:0000313" key="5">
    <source>
        <dbReference type="EMBL" id="HDI82361.1"/>
    </source>
</evidence>
<feature type="repeat" description="TPR" evidence="3">
    <location>
        <begin position="586"/>
        <end position="619"/>
    </location>
</feature>
<dbReference type="InterPro" id="IPR027417">
    <property type="entry name" value="P-loop_NTPase"/>
</dbReference>
<dbReference type="SUPFAM" id="SSF55073">
    <property type="entry name" value="Nucleotide cyclase"/>
    <property type="match status" value="1"/>
</dbReference>
<sequence>MGRIEGIYPKIGVASGEVLISHREFGPPEIIGNPANTGARLADMAEGGEILCDSNTYSFVKFKFEFMEKGEVKLKGMKKKVSVFSLIDRRKGILRKRSFGGEGFPFVDREKELFLLKKFVEDVFTEEIGKVVFLLGDAGIGKSRLVEEVYSQALGYSLENMKQFQWYEGKCNRGIDTVAFQPFIEIIRGFIGEWIDGDPEKIRGAITRYMDDTEDTDMIMHILGFGKRRVGISEASEKGKIFNALLQFIYGISLMHPTVFVIDDLYSADTSTLEFLEYMSGRLNRFPFLMIILSRIDKNLPFWRVKENMKSLLGSTLVEIYLKKLHEEDALKLIDIMKGKENIPENVIKRAVELSHGNPLYLEEFIRYYIERQSGRETDIPPTIRGLIDSRIDSLDPGTKEVLEEASVIGYRVDREILGMITDHFDDLNAHIRKLVNASILSDVSEGKTENLYFYHPLYREVAYKRMLSRHKKRLHKKIAQTIEEHFSSRIHEFYEELARHYKNADEKDKAVKYSILAGEKLEKNYASQEAIKFYRDALEICEDRSKTYELLLRIAHLERLSGNGNKALSYLEECERICENTEEKIKVYTSAGTTYESMSRYDEALTYYKKSLSTGKEIDFRLKIPAYLGIAWVYYIRGKYDEVENAIMKIKGFLETAKNPDEIDKQHLARAYNILASTYNSTGRHEFAFQLYTGALKIYRSLGDEAGISTIHNNLSGIFSGIGD</sequence>
<dbReference type="Gene3D" id="3.30.70.1230">
    <property type="entry name" value="Nucleotide cyclase"/>
    <property type="match status" value="1"/>
</dbReference>
<dbReference type="SUPFAM" id="SSF48452">
    <property type="entry name" value="TPR-like"/>
    <property type="match status" value="2"/>
</dbReference>
<evidence type="ECO:0000256" key="3">
    <source>
        <dbReference type="PROSITE-ProRule" id="PRU00339"/>
    </source>
</evidence>
<gene>
    <name evidence="5" type="ORF">ENF18_01045</name>
</gene>
<dbReference type="Gene3D" id="3.40.50.300">
    <property type="entry name" value="P-loop containing nucleotide triphosphate hydrolases"/>
    <property type="match status" value="1"/>
</dbReference>
<dbReference type="GO" id="GO:0005524">
    <property type="term" value="F:ATP binding"/>
    <property type="evidence" value="ECO:0007669"/>
    <property type="project" value="UniProtKB-KW"/>
</dbReference>
<dbReference type="InterPro" id="IPR011990">
    <property type="entry name" value="TPR-like_helical_dom_sf"/>
</dbReference>
<dbReference type="PROSITE" id="PS50005">
    <property type="entry name" value="TPR"/>
    <property type="match status" value="1"/>
</dbReference>
<dbReference type="EMBL" id="DQWE01000049">
    <property type="protein sequence ID" value="HDI82361.1"/>
    <property type="molecule type" value="Genomic_DNA"/>
</dbReference>
<dbReference type="SUPFAM" id="SSF52540">
    <property type="entry name" value="P-loop containing nucleoside triphosphate hydrolases"/>
    <property type="match status" value="1"/>
</dbReference>
<keyword evidence="3" id="KW-0802">TPR repeat</keyword>